<name>A0A383F5A9_9ZZZZ</name>
<keyword evidence="1" id="KW-0812">Transmembrane</keyword>
<protein>
    <submittedName>
        <fullName evidence="2">Uncharacterized protein</fullName>
    </submittedName>
</protein>
<organism evidence="2">
    <name type="scientific">marine metagenome</name>
    <dbReference type="NCBI Taxonomy" id="408172"/>
    <lineage>
        <taxon>unclassified sequences</taxon>
        <taxon>metagenomes</taxon>
        <taxon>ecological metagenomes</taxon>
    </lineage>
</organism>
<evidence type="ECO:0000313" key="2">
    <source>
        <dbReference type="EMBL" id="SVE64286.1"/>
    </source>
</evidence>
<reference evidence="2" key="1">
    <citation type="submission" date="2018-05" db="EMBL/GenBank/DDBJ databases">
        <authorList>
            <person name="Lanie J.A."/>
            <person name="Ng W.-L."/>
            <person name="Kazmierczak K.M."/>
            <person name="Andrzejewski T.M."/>
            <person name="Davidsen T.M."/>
            <person name="Wayne K.J."/>
            <person name="Tettelin H."/>
            <person name="Glass J.I."/>
            <person name="Rusch D."/>
            <person name="Podicherti R."/>
            <person name="Tsui H.-C.T."/>
            <person name="Winkler M.E."/>
        </authorList>
    </citation>
    <scope>NUCLEOTIDE SEQUENCE</scope>
</reference>
<accession>A0A383F5A9</accession>
<proteinExistence type="predicted"/>
<keyword evidence="1" id="KW-0472">Membrane</keyword>
<feature type="transmembrane region" description="Helical" evidence="1">
    <location>
        <begin position="6"/>
        <end position="28"/>
    </location>
</feature>
<evidence type="ECO:0000256" key="1">
    <source>
        <dbReference type="SAM" id="Phobius"/>
    </source>
</evidence>
<dbReference type="EMBL" id="UINC01231658">
    <property type="protein sequence ID" value="SVE64286.1"/>
    <property type="molecule type" value="Genomic_DNA"/>
</dbReference>
<sequence length="29" mass="3046">MLSVIQSVNAVIISSIILAVIMAGLVNYI</sequence>
<dbReference type="AlphaFoldDB" id="A0A383F5A9"/>
<gene>
    <name evidence="2" type="ORF">METZ01_LOCUS517140</name>
</gene>
<keyword evidence="1" id="KW-1133">Transmembrane helix</keyword>